<gene>
    <name evidence="2" type="ORF">PAXINDRAFT_102705</name>
</gene>
<accession>A0A0C9SY42</accession>
<dbReference type="Proteomes" id="UP000053647">
    <property type="component" value="Unassembled WGS sequence"/>
</dbReference>
<dbReference type="Gene3D" id="3.40.30.10">
    <property type="entry name" value="Glutaredoxin"/>
    <property type="match status" value="1"/>
</dbReference>
<dbReference type="OrthoDB" id="1026733at2759"/>
<feature type="non-terminal residue" evidence="2">
    <location>
        <position position="242"/>
    </location>
</feature>
<evidence type="ECO:0000313" key="3">
    <source>
        <dbReference type="Proteomes" id="UP000053647"/>
    </source>
</evidence>
<reference evidence="2 3" key="1">
    <citation type="submission" date="2014-06" db="EMBL/GenBank/DDBJ databases">
        <authorList>
            <consortium name="DOE Joint Genome Institute"/>
            <person name="Kuo A."/>
            <person name="Kohler A."/>
            <person name="Nagy L.G."/>
            <person name="Floudas D."/>
            <person name="Copeland A."/>
            <person name="Barry K.W."/>
            <person name="Cichocki N."/>
            <person name="Veneault-Fourrey C."/>
            <person name="LaButti K."/>
            <person name="Lindquist E.A."/>
            <person name="Lipzen A."/>
            <person name="Lundell T."/>
            <person name="Morin E."/>
            <person name="Murat C."/>
            <person name="Sun H."/>
            <person name="Tunlid A."/>
            <person name="Henrissat B."/>
            <person name="Grigoriev I.V."/>
            <person name="Hibbett D.S."/>
            <person name="Martin F."/>
            <person name="Nordberg H.P."/>
            <person name="Cantor M.N."/>
            <person name="Hua S.X."/>
        </authorList>
    </citation>
    <scope>NUCLEOTIDE SEQUENCE [LARGE SCALE GENOMIC DNA]</scope>
    <source>
        <strain evidence="2 3">ATCC 200175</strain>
    </source>
</reference>
<protein>
    <submittedName>
        <fullName evidence="2">Unplaced genomic scaffold PAXINscaffold_392, whole genome shotgun sequence</fullName>
    </submittedName>
</protein>
<organism evidence="2 3">
    <name type="scientific">Paxillus involutus ATCC 200175</name>
    <dbReference type="NCBI Taxonomy" id="664439"/>
    <lineage>
        <taxon>Eukaryota</taxon>
        <taxon>Fungi</taxon>
        <taxon>Dikarya</taxon>
        <taxon>Basidiomycota</taxon>
        <taxon>Agaricomycotina</taxon>
        <taxon>Agaricomycetes</taxon>
        <taxon>Agaricomycetidae</taxon>
        <taxon>Boletales</taxon>
        <taxon>Paxilineae</taxon>
        <taxon>Paxillaceae</taxon>
        <taxon>Paxillus</taxon>
    </lineage>
</organism>
<dbReference type="CDD" id="cd14279">
    <property type="entry name" value="CUE"/>
    <property type="match status" value="1"/>
</dbReference>
<dbReference type="HOGENOM" id="CLU_1149558_0_0_1"/>
<evidence type="ECO:0000313" key="2">
    <source>
        <dbReference type="EMBL" id="KIJ08045.1"/>
    </source>
</evidence>
<dbReference type="EMBL" id="KN819714">
    <property type="protein sequence ID" value="KIJ08045.1"/>
    <property type="molecule type" value="Genomic_DNA"/>
</dbReference>
<dbReference type="AlphaFoldDB" id="A0A0C9SY42"/>
<evidence type="ECO:0000256" key="1">
    <source>
        <dbReference type="SAM" id="MobiDB-lite"/>
    </source>
</evidence>
<keyword evidence="3" id="KW-1185">Reference proteome</keyword>
<reference evidence="3" key="2">
    <citation type="submission" date="2015-01" db="EMBL/GenBank/DDBJ databases">
        <title>Evolutionary Origins and Diversification of the Mycorrhizal Mutualists.</title>
        <authorList>
            <consortium name="DOE Joint Genome Institute"/>
            <consortium name="Mycorrhizal Genomics Consortium"/>
            <person name="Kohler A."/>
            <person name="Kuo A."/>
            <person name="Nagy L.G."/>
            <person name="Floudas D."/>
            <person name="Copeland A."/>
            <person name="Barry K.W."/>
            <person name="Cichocki N."/>
            <person name="Veneault-Fourrey C."/>
            <person name="LaButti K."/>
            <person name="Lindquist E.A."/>
            <person name="Lipzen A."/>
            <person name="Lundell T."/>
            <person name="Morin E."/>
            <person name="Murat C."/>
            <person name="Riley R."/>
            <person name="Ohm R."/>
            <person name="Sun H."/>
            <person name="Tunlid A."/>
            <person name="Henrissat B."/>
            <person name="Grigoriev I.V."/>
            <person name="Hibbett D.S."/>
            <person name="Martin F."/>
        </authorList>
    </citation>
    <scope>NUCLEOTIDE SEQUENCE [LARGE SCALE GENOMIC DNA]</scope>
    <source>
        <strain evidence="3">ATCC 200175</strain>
    </source>
</reference>
<proteinExistence type="predicted"/>
<feature type="region of interest" description="Disordered" evidence="1">
    <location>
        <begin position="47"/>
        <end position="84"/>
    </location>
</feature>
<name>A0A0C9SY42_PAXIN</name>
<sequence length="242" mass="26582">MEHLSASQQEAVQQLQGILGSHDHDVDVLISVLQSLEWNIEDATGLLLNDPQEDSGDNWGTHQQGLPQMELENPGHGGGQAPPRPLTQTLFALLSLPINVVSGLLRFLLGILRIPLSSLPFTNNATYRGLRQAYPNSRGATRRWITALEEETGAVSFKCVATVTSGLDTRPSTSRRNMYPPTSRVDGTKILPDFFEGTYEEVLDICHKKGKIACVILVSDEHDDVAEFKRSTLTDPGFSVFS</sequence>